<dbReference type="Proteomes" id="UP000762676">
    <property type="component" value="Unassembled WGS sequence"/>
</dbReference>
<keyword evidence="2" id="KW-1185">Reference proteome</keyword>
<organism evidence="1 2">
    <name type="scientific">Elysia marginata</name>
    <dbReference type="NCBI Taxonomy" id="1093978"/>
    <lineage>
        <taxon>Eukaryota</taxon>
        <taxon>Metazoa</taxon>
        <taxon>Spiralia</taxon>
        <taxon>Lophotrochozoa</taxon>
        <taxon>Mollusca</taxon>
        <taxon>Gastropoda</taxon>
        <taxon>Heterobranchia</taxon>
        <taxon>Euthyneura</taxon>
        <taxon>Panpulmonata</taxon>
        <taxon>Sacoglossa</taxon>
        <taxon>Placobranchoidea</taxon>
        <taxon>Plakobranchidae</taxon>
        <taxon>Elysia</taxon>
    </lineage>
</organism>
<protein>
    <submittedName>
        <fullName evidence="1">Alpha-mannosidase</fullName>
    </submittedName>
</protein>
<dbReference type="EMBL" id="BMAT01013743">
    <property type="protein sequence ID" value="GFS19213.1"/>
    <property type="molecule type" value="Genomic_DNA"/>
</dbReference>
<dbReference type="InterPro" id="IPR011013">
    <property type="entry name" value="Gal_mutarotase_sf_dom"/>
</dbReference>
<sequence>MTNLLTNVSAPLTQNLLYYKAFSGDNVNPEQQSSGAYIFRPRDNSPVKVEISKWEGVVK</sequence>
<dbReference type="Gene3D" id="2.70.98.30">
    <property type="entry name" value="Golgi alpha-mannosidase II, domain 4"/>
    <property type="match status" value="1"/>
</dbReference>
<dbReference type="SUPFAM" id="SSF74650">
    <property type="entry name" value="Galactose mutarotase-like"/>
    <property type="match status" value="1"/>
</dbReference>
<dbReference type="GO" id="GO:0005975">
    <property type="term" value="P:carbohydrate metabolic process"/>
    <property type="evidence" value="ECO:0007669"/>
    <property type="project" value="InterPro"/>
</dbReference>
<dbReference type="GO" id="GO:0003824">
    <property type="term" value="F:catalytic activity"/>
    <property type="evidence" value="ECO:0007669"/>
    <property type="project" value="InterPro"/>
</dbReference>
<dbReference type="GO" id="GO:0030246">
    <property type="term" value="F:carbohydrate binding"/>
    <property type="evidence" value="ECO:0007669"/>
    <property type="project" value="InterPro"/>
</dbReference>
<comment type="caution">
    <text evidence="1">The sequence shown here is derived from an EMBL/GenBank/DDBJ whole genome shotgun (WGS) entry which is preliminary data.</text>
</comment>
<reference evidence="1 2" key="1">
    <citation type="journal article" date="2021" name="Elife">
        <title>Chloroplast acquisition without the gene transfer in kleptoplastic sea slugs, Plakobranchus ocellatus.</title>
        <authorList>
            <person name="Maeda T."/>
            <person name="Takahashi S."/>
            <person name="Yoshida T."/>
            <person name="Shimamura S."/>
            <person name="Takaki Y."/>
            <person name="Nagai Y."/>
            <person name="Toyoda A."/>
            <person name="Suzuki Y."/>
            <person name="Arimoto A."/>
            <person name="Ishii H."/>
            <person name="Satoh N."/>
            <person name="Nishiyama T."/>
            <person name="Hasebe M."/>
            <person name="Maruyama T."/>
            <person name="Minagawa J."/>
            <person name="Obokata J."/>
            <person name="Shigenobu S."/>
        </authorList>
    </citation>
    <scope>NUCLEOTIDE SEQUENCE [LARGE SCALE GENOMIC DNA]</scope>
</reference>
<evidence type="ECO:0000313" key="2">
    <source>
        <dbReference type="Proteomes" id="UP000762676"/>
    </source>
</evidence>
<accession>A0AAV4JB90</accession>
<feature type="non-terminal residue" evidence="1">
    <location>
        <position position="59"/>
    </location>
</feature>
<evidence type="ECO:0000313" key="1">
    <source>
        <dbReference type="EMBL" id="GFS19213.1"/>
    </source>
</evidence>
<name>A0AAV4JB90_9GAST</name>
<dbReference type="AlphaFoldDB" id="A0AAV4JB90"/>
<gene>
    <name evidence="1" type="ORF">ElyMa_006867200</name>
</gene>
<proteinExistence type="predicted"/>